<comment type="similarity">
    <text evidence="1 4">Belongs to the RNase T2 family.</text>
</comment>
<accession>A7RJ98</accession>
<feature type="active site" evidence="3">
    <location>
        <position position="130"/>
    </location>
</feature>
<dbReference type="GO" id="GO:0006401">
    <property type="term" value="P:RNA catabolic process"/>
    <property type="evidence" value="ECO:0000318"/>
    <property type="project" value="GO_Central"/>
</dbReference>
<dbReference type="HOGENOM" id="CLU_069912_2_1_1"/>
<dbReference type="InterPro" id="IPR001568">
    <property type="entry name" value="RNase_T2-like"/>
</dbReference>
<evidence type="ECO:0000256" key="4">
    <source>
        <dbReference type="RuleBase" id="RU004328"/>
    </source>
</evidence>
<keyword evidence="5" id="KW-0732">Signal</keyword>
<dbReference type="Gene3D" id="3.90.730.10">
    <property type="entry name" value="Ribonuclease T2-like"/>
    <property type="match status" value="1"/>
</dbReference>
<dbReference type="InParanoid" id="A7RJ98"/>
<dbReference type="InterPro" id="IPR033130">
    <property type="entry name" value="RNase_T2_His_AS_2"/>
</dbReference>
<dbReference type="KEGG" id="nve:5520885"/>
<dbReference type="PANTHER" id="PTHR11240:SF22">
    <property type="entry name" value="RIBONUCLEASE T2"/>
    <property type="match status" value="1"/>
</dbReference>
<proteinExistence type="inferred from homology"/>
<dbReference type="Proteomes" id="UP000001593">
    <property type="component" value="Unassembled WGS sequence"/>
</dbReference>
<evidence type="ECO:0000256" key="5">
    <source>
        <dbReference type="SAM" id="SignalP"/>
    </source>
</evidence>
<dbReference type="InterPro" id="IPR033697">
    <property type="entry name" value="Ribonuclease_T2_eukaryotic"/>
</dbReference>
<feature type="signal peptide" evidence="5">
    <location>
        <begin position="1"/>
        <end position="19"/>
    </location>
</feature>
<evidence type="ECO:0000256" key="1">
    <source>
        <dbReference type="ARBA" id="ARBA00007469"/>
    </source>
</evidence>
<organism evidence="6 7">
    <name type="scientific">Nematostella vectensis</name>
    <name type="common">Starlet sea anemone</name>
    <dbReference type="NCBI Taxonomy" id="45351"/>
    <lineage>
        <taxon>Eukaryota</taxon>
        <taxon>Metazoa</taxon>
        <taxon>Cnidaria</taxon>
        <taxon>Anthozoa</taxon>
        <taxon>Hexacorallia</taxon>
        <taxon>Actiniaria</taxon>
        <taxon>Edwardsiidae</taxon>
        <taxon>Nematostella</taxon>
    </lineage>
</organism>
<evidence type="ECO:0000256" key="3">
    <source>
        <dbReference type="PIRSR" id="PIRSR633697-1"/>
    </source>
</evidence>
<feature type="chain" id="PRO_5002714462" evidence="5">
    <location>
        <begin position="20"/>
        <end position="249"/>
    </location>
</feature>
<dbReference type="InterPro" id="IPR018188">
    <property type="entry name" value="RNase_T2_His_AS_1"/>
</dbReference>
<feature type="active site" evidence="3">
    <location>
        <position position="134"/>
    </location>
</feature>
<keyword evidence="2" id="KW-1015">Disulfide bond</keyword>
<dbReference type="PhylomeDB" id="A7RJ98"/>
<dbReference type="GO" id="GO:0005576">
    <property type="term" value="C:extracellular region"/>
    <property type="evidence" value="ECO:0000318"/>
    <property type="project" value="GO_Central"/>
</dbReference>
<evidence type="ECO:0000256" key="2">
    <source>
        <dbReference type="ARBA" id="ARBA00023157"/>
    </source>
</evidence>
<dbReference type="PROSITE" id="PS00531">
    <property type="entry name" value="RNASE_T2_2"/>
    <property type="match status" value="1"/>
</dbReference>
<dbReference type="OrthoDB" id="435754at2759"/>
<dbReference type="STRING" id="45351.A7RJ98"/>
<dbReference type="EMBL" id="DS469513">
    <property type="protein sequence ID" value="EDO48543.1"/>
    <property type="molecule type" value="Genomic_DNA"/>
</dbReference>
<dbReference type="Pfam" id="PF00445">
    <property type="entry name" value="Ribonuclease_T2"/>
    <property type="match status" value="1"/>
</dbReference>
<dbReference type="GO" id="GO:0003723">
    <property type="term" value="F:RNA binding"/>
    <property type="evidence" value="ECO:0007669"/>
    <property type="project" value="InterPro"/>
</dbReference>
<gene>
    <name evidence="6" type="ORF">NEMVEDRAFT_v1g238706</name>
</gene>
<evidence type="ECO:0000313" key="6">
    <source>
        <dbReference type="EMBL" id="EDO48543.1"/>
    </source>
</evidence>
<reference evidence="6 7" key="1">
    <citation type="journal article" date="2007" name="Science">
        <title>Sea anemone genome reveals ancestral eumetazoan gene repertoire and genomic organization.</title>
        <authorList>
            <person name="Putnam N.H."/>
            <person name="Srivastava M."/>
            <person name="Hellsten U."/>
            <person name="Dirks B."/>
            <person name="Chapman J."/>
            <person name="Salamov A."/>
            <person name="Terry A."/>
            <person name="Shapiro H."/>
            <person name="Lindquist E."/>
            <person name="Kapitonov V.V."/>
            <person name="Jurka J."/>
            <person name="Genikhovich G."/>
            <person name="Grigoriev I.V."/>
            <person name="Lucas S.M."/>
            <person name="Steele R.E."/>
            <person name="Finnerty J.R."/>
            <person name="Technau U."/>
            <person name="Martindale M.Q."/>
            <person name="Rokhsar D.S."/>
        </authorList>
    </citation>
    <scope>NUCLEOTIDE SEQUENCE [LARGE SCALE GENOMIC DNA]</scope>
    <source>
        <strain evidence="7">CH2 X CH6</strain>
    </source>
</reference>
<dbReference type="OMA" id="KHGTCVQ"/>
<dbReference type="GO" id="GO:0033897">
    <property type="term" value="F:ribonuclease T2 activity"/>
    <property type="evidence" value="ECO:0007669"/>
    <property type="project" value="InterPro"/>
</dbReference>
<dbReference type="PANTHER" id="PTHR11240">
    <property type="entry name" value="RIBONUCLEASE T2"/>
    <property type="match status" value="1"/>
</dbReference>
<dbReference type="GO" id="GO:0004521">
    <property type="term" value="F:RNA endonuclease activity"/>
    <property type="evidence" value="ECO:0000318"/>
    <property type="project" value="GO_Central"/>
</dbReference>
<dbReference type="AlphaFoldDB" id="A7RJ98"/>
<dbReference type="CDD" id="cd01061">
    <property type="entry name" value="RNase_T2_euk"/>
    <property type="match status" value="1"/>
</dbReference>
<dbReference type="InterPro" id="IPR036430">
    <property type="entry name" value="RNase_T2-like_sf"/>
</dbReference>
<evidence type="ECO:0000313" key="7">
    <source>
        <dbReference type="Proteomes" id="UP000001593"/>
    </source>
</evidence>
<protein>
    <submittedName>
        <fullName evidence="6">Uncharacterized protein</fullName>
    </submittedName>
</protein>
<name>A7RJ98_NEMVE</name>
<dbReference type="SUPFAM" id="SSF55895">
    <property type="entry name" value="Ribonuclease Rh-like"/>
    <property type="match status" value="1"/>
</dbReference>
<sequence length="249" mass="28414">MRTGCVIATLVIILTASQAFSLESHKWDYFVFSQWWPQSQCYYRNGQTMDDKWRFTSGNARNDCVPADVTTWTLHGLWPTVGGKAEPVNCNSSWPFVESEIQDLEDRMMQRWLAFPDSSKSSARDLWSHEWKKHGTCATDLAQTSNEHSYFSMALALNSNCGLLRALASENIIPSDDQMYTVKQVERAISNKYGAKGRVICLRGPDDQQLLAGIRICLDKSFRPRNCIQTYPEHCSDDDDLGYPTIIRH</sequence>
<dbReference type="PROSITE" id="PS00530">
    <property type="entry name" value="RNASE_T2_1"/>
    <property type="match status" value="1"/>
</dbReference>
<dbReference type="eggNOG" id="KOG1642">
    <property type="taxonomic scope" value="Eukaryota"/>
</dbReference>
<feature type="active site" evidence="3">
    <location>
        <position position="75"/>
    </location>
</feature>
<dbReference type="FunFam" id="3.90.730.10:FF:000014">
    <property type="entry name" value="Ribonuclease T2"/>
    <property type="match status" value="1"/>
</dbReference>
<keyword evidence="7" id="KW-1185">Reference proteome</keyword>